<dbReference type="InterPro" id="IPR050140">
    <property type="entry name" value="SRY-related_HMG-box_TF-like"/>
</dbReference>
<dbReference type="InterPro" id="IPR009071">
    <property type="entry name" value="HMG_box_dom"/>
</dbReference>
<evidence type="ECO:0000256" key="2">
    <source>
        <dbReference type="ARBA" id="ARBA00023163"/>
    </source>
</evidence>
<feature type="compositionally biased region" description="Basic and acidic residues" evidence="4">
    <location>
        <begin position="166"/>
        <end position="177"/>
    </location>
</feature>
<evidence type="ECO:0000256" key="1">
    <source>
        <dbReference type="ARBA" id="ARBA00023125"/>
    </source>
</evidence>
<dbReference type="InterPro" id="IPR036910">
    <property type="entry name" value="HMG_box_dom_sf"/>
</dbReference>
<sequence>MVDSNDNNIINNDNLRNNSGSNGRTHNKNSRLEKPKHKWEKYWHERTLVRIESEIIKKGIPIPHTFLTLEELLAPCKQSRARKTIQRPQNDYVIYRKEVSAELSNNYPNTHFQDVSRIASQRWNNEAQEKRNFFTILAFVGNLIHADVFPDYQYKPNSKKRNLKNKSSEEKEEKPWEKAASQPQKQEKNEEHGILSSKSSPSSSSSSSSTRASAFRLVKQESSTTTTSSFLRKPPPSFTPYPVVRKIPVKVISTCASSSNDIKSLNENSSITATSSTSSCGCNDAYVPECAHGIFAFERALGSYETMSERTFGRLLFAGRNITLKLARDYDDDSNVFYEEKGISPLRIASMLDGSSQQKHDLQKFERVGHGSRLYTHPRQPGTIGTETRVNERDKIIYYKQTKLKSLMAMTGLVTLSSGLQQVQKFQILRMKAIEFDK</sequence>
<evidence type="ECO:0000256" key="4">
    <source>
        <dbReference type="SAM" id="MobiDB-lite"/>
    </source>
</evidence>
<accession>A0A9N9EZ36</accession>
<dbReference type="PANTHER" id="PTHR10270">
    <property type="entry name" value="SOX TRANSCRIPTION FACTOR"/>
    <property type="match status" value="1"/>
</dbReference>
<dbReference type="GO" id="GO:0001228">
    <property type="term" value="F:DNA-binding transcription activator activity, RNA polymerase II-specific"/>
    <property type="evidence" value="ECO:0007669"/>
    <property type="project" value="TreeGrafter"/>
</dbReference>
<keyword evidence="2" id="KW-0804">Transcription</keyword>
<dbReference type="GO" id="GO:0000978">
    <property type="term" value="F:RNA polymerase II cis-regulatory region sequence-specific DNA binding"/>
    <property type="evidence" value="ECO:0007669"/>
    <property type="project" value="TreeGrafter"/>
</dbReference>
<dbReference type="OrthoDB" id="6247875at2759"/>
<protein>
    <submittedName>
        <fullName evidence="6">3549_t:CDS:1</fullName>
    </submittedName>
</protein>
<keyword evidence="1 3" id="KW-0238">DNA-binding</keyword>
<dbReference type="PANTHER" id="PTHR10270:SF161">
    <property type="entry name" value="SEX-DETERMINING REGION Y PROTEIN"/>
    <property type="match status" value="1"/>
</dbReference>
<evidence type="ECO:0000259" key="5">
    <source>
        <dbReference type="PROSITE" id="PS50118"/>
    </source>
</evidence>
<dbReference type="SUPFAM" id="SSF47095">
    <property type="entry name" value="HMG-box"/>
    <property type="match status" value="1"/>
</dbReference>
<organism evidence="6 7">
    <name type="scientific">Ambispora leptoticha</name>
    <dbReference type="NCBI Taxonomy" id="144679"/>
    <lineage>
        <taxon>Eukaryota</taxon>
        <taxon>Fungi</taxon>
        <taxon>Fungi incertae sedis</taxon>
        <taxon>Mucoromycota</taxon>
        <taxon>Glomeromycotina</taxon>
        <taxon>Glomeromycetes</taxon>
        <taxon>Archaeosporales</taxon>
        <taxon>Ambisporaceae</taxon>
        <taxon>Ambispora</taxon>
    </lineage>
</organism>
<dbReference type="Gene3D" id="1.10.30.10">
    <property type="entry name" value="High mobility group box domain"/>
    <property type="match status" value="1"/>
</dbReference>
<dbReference type="Proteomes" id="UP000789508">
    <property type="component" value="Unassembled WGS sequence"/>
</dbReference>
<dbReference type="Pfam" id="PF00505">
    <property type="entry name" value="HMG_box"/>
    <property type="match status" value="1"/>
</dbReference>
<dbReference type="PROSITE" id="PS50118">
    <property type="entry name" value="HMG_BOX_2"/>
    <property type="match status" value="1"/>
</dbReference>
<dbReference type="AlphaFoldDB" id="A0A9N9EZ36"/>
<evidence type="ECO:0000256" key="3">
    <source>
        <dbReference type="PROSITE-ProRule" id="PRU00267"/>
    </source>
</evidence>
<keyword evidence="7" id="KW-1185">Reference proteome</keyword>
<comment type="caution">
    <text evidence="6">The sequence shown here is derived from an EMBL/GenBank/DDBJ whole genome shotgun (WGS) entry which is preliminary data.</text>
</comment>
<keyword evidence="3" id="KW-0539">Nucleus</keyword>
<dbReference type="EMBL" id="CAJVPS010000619">
    <property type="protein sequence ID" value="CAG8498788.1"/>
    <property type="molecule type" value="Genomic_DNA"/>
</dbReference>
<gene>
    <name evidence="6" type="ORF">ALEPTO_LOCUS3377</name>
</gene>
<evidence type="ECO:0000313" key="6">
    <source>
        <dbReference type="EMBL" id="CAG8498788.1"/>
    </source>
</evidence>
<reference evidence="6" key="1">
    <citation type="submission" date="2021-06" db="EMBL/GenBank/DDBJ databases">
        <authorList>
            <person name="Kallberg Y."/>
            <person name="Tangrot J."/>
            <person name="Rosling A."/>
        </authorList>
    </citation>
    <scope>NUCLEOTIDE SEQUENCE</scope>
    <source>
        <strain evidence="6">FL130A</strain>
    </source>
</reference>
<evidence type="ECO:0000313" key="7">
    <source>
        <dbReference type="Proteomes" id="UP000789508"/>
    </source>
</evidence>
<feature type="compositionally biased region" description="Low complexity" evidence="4">
    <location>
        <begin position="1"/>
        <end position="24"/>
    </location>
</feature>
<proteinExistence type="predicted"/>
<dbReference type="GO" id="GO:0005634">
    <property type="term" value="C:nucleus"/>
    <property type="evidence" value="ECO:0007669"/>
    <property type="project" value="UniProtKB-UniRule"/>
</dbReference>
<dbReference type="GO" id="GO:0030154">
    <property type="term" value="P:cell differentiation"/>
    <property type="evidence" value="ECO:0007669"/>
    <property type="project" value="TreeGrafter"/>
</dbReference>
<feature type="domain" description="HMG box" evidence="5">
    <location>
        <begin position="85"/>
        <end position="153"/>
    </location>
</feature>
<feature type="compositionally biased region" description="Low complexity" evidence="4">
    <location>
        <begin position="196"/>
        <end position="209"/>
    </location>
</feature>
<feature type="DNA-binding region" description="HMG box" evidence="3">
    <location>
        <begin position="85"/>
        <end position="153"/>
    </location>
</feature>
<feature type="region of interest" description="Disordered" evidence="4">
    <location>
        <begin position="1"/>
        <end position="35"/>
    </location>
</feature>
<feature type="region of interest" description="Disordered" evidence="4">
    <location>
        <begin position="155"/>
        <end position="220"/>
    </location>
</feature>
<feature type="compositionally biased region" description="Basic residues" evidence="4">
    <location>
        <begin position="25"/>
        <end position="35"/>
    </location>
</feature>
<name>A0A9N9EZ36_9GLOM</name>